<keyword evidence="3" id="KW-1133">Transmembrane helix</keyword>
<keyword evidence="3" id="KW-0472">Membrane</keyword>
<feature type="transmembrane region" description="Helical" evidence="3">
    <location>
        <begin position="240"/>
        <end position="261"/>
    </location>
</feature>
<dbReference type="InterPro" id="IPR032807">
    <property type="entry name" value="GNVR"/>
</dbReference>
<keyword evidence="3" id="KW-0812">Transmembrane</keyword>
<feature type="non-terminal residue" evidence="5">
    <location>
        <position position="1"/>
    </location>
</feature>
<dbReference type="Pfam" id="PF13807">
    <property type="entry name" value="GNVR"/>
    <property type="match status" value="1"/>
</dbReference>
<evidence type="ECO:0000313" key="5">
    <source>
        <dbReference type="EMBL" id="RMI17140.1"/>
    </source>
</evidence>
<dbReference type="Proteomes" id="UP000274097">
    <property type="component" value="Unassembled WGS sequence"/>
</dbReference>
<accession>A0ABX9VD30</accession>
<keyword evidence="6" id="KW-1185">Reference proteome</keyword>
<feature type="compositionally biased region" description="Gly residues" evidence="2">
    <location>
        <begin position="116"/>
        <end position="129"/>
    </location>
</feature>
<dbReference type="PANTHER" id="PTHR32309:SF13">
    <property type="entry name" value="FERRIC ENTEROBACTIN TRANSPORT PROTEIN FEPE"/>
    <property type="match status" value="1"/>
</dbReference>
<evidence type="ECO:0000256" key="1">
    <source>
        <dbReference type="SAM" id="Coils"/>
    </source>
</evidence>
<evidence type="ECO:0000259" key="4">
    <source>
        <dbReference type="Pfam" id="PF13807"/>
    </source>
</evidence>
<feature type="region of interest" description="Disordered" evidence="2">
    <location>
        <begin position="115"/>
        <end position="134"/>
    </location>
</feature>
<feature type="domain" description="Tyrosine-protein kinase G-rich" evidence="4">
    <location>
        <begin position="178"/>
        <end position="259"/>
    </location>
</feature>
<evidence type="ECO:0000256" key="3">
    <source>
        <dbReference type="SAM" id="Phobius"/>
    </source>
</evidence>
<dbReference type="EMBL" id="RFLX01000037">
    <property type="protein sequence ID" value="RMI17140.1"/>
    <property type="molecule type" value="Genomic_DNA"/>
</dbReference>
<feature type="coiled-coil region" evidence="1">
    <location>
        <begin position="33"/>
        <end position="60"/>
    </location>
</feature>
<dbReference type="PANTHER" id="PTHR32309">
    <property type="entry name" value="TYROSINE-PROTEIN KINASE"/>
    <property type="match status" value="1"/>
</dbReference>
<name>A0ABX9VD30_9PROT</name>
<dbReference type="InterPro" id="IPR050445">
    <property type="entry name" value="Bact_polysacc_biosynth/exp"/>
</dbReference>
<evidence type="ECO:0000256" key="2">
    <source>
        <dbReference type="SAM" id="MobiDB-lite"/>
    </source>
</evidence>
<dbReference type="RefSeq" id="WP_122140196.1">
    <property type="nucleotide sequence ID" value="NZ_RFLX01000037.1"/>
</dbReference>
<protein>
    <recommendedName>
        <fullName evidence="4">Tyrosine-protein kinase G-rich domain-containing protein</fullName>
    </recommendedName>
</protein>
<keyword evidence="1" id="KW-0175">Coiled coil</keyword>
<reference evidence="5 6" key="1">
    <citation type="submission" date="2018-10" db="EMBL/GenBank/DDBJ databases">
        <title>Roseomonas sp. nov., isolated from feces of Tibetan antelopes in the Qinghai-Tibet plateau, China.</title>
        <authorList>
            <person name="Tian Z."/>
        </authorList>
    </citation>
    <scope>NUCLEOTIDE SEQUENCE [LARGE SCALE GENOMIC DNA]</scope>
    <source>
        <strain evidence="5 6">Z23</strain>
    </source>
</reference>
<gene>
    <name evidence="5" type="ORF">EBE87_23935</name>
</gene>
<feature type="transmembrane region" description="Helical" evidence="3">
    <location>
        <begin position="296"/>
        <end position="325"/>
    </location>
</feature>
<proteinExistence type="predicted"/>
<organism evidence="5 6">
    <name type="scientific">Teichococcus wenyumeiae</name>
    <dbReference type="NCBI Taxonomy" id="2478470"/>
    <lineage>
        <taxon>Bacteria</taxon>
        <taxon>Pseudomonadati</taxon>
        <taxon>Pseudomonadota</taxon>
        <taxon>Alphaproteobacteria</taxon>
        <taxon>Acetobacterales</taxon>
        <taxon>Roseomonadaceae</taxon>
        <taxon>Roseomonas</taxon>
    </lineage>
</organism>
<comment type="caution">
    <text evidence="5">The sequence shown here is derived from an EMBL/GenBank/DDBJ whole genome shotgun (WGS) entry which is preliminary data.</text>
</comment>
<sequence>SYEVQLRQAERRRAEFQARYIDLLPSEGGVSRLEAARSRLKEVQGELQDARMRRQLTQKQLESAPPTLTVAQSGGGGGNPALAAAQRNLAELRTRFTEQHPDVVAARAAVSVAARTGGGGGSAPSGDGSGPRANPLYEQLKVRLVDVDAQIASLERQERDGKVEVDRLDAMARSEPEVQAQFMNLDRDYTVLRRNYEELLARRESIQIAGAARSSSDRVRLEVVDPPSLPIRPVSPNRPLLLTGVLVAGLGAGALVALLLVQLDQGFHTVNDLRRLGLPVLGGVSSAVSPRRAGAVLGFGFGVVALFGLFGAVLAGLPGIIVRLLA</sequence>
<evidence type="ECO:0000313" key="6">
    <source>
        <dbReference type="Proteomes" id="UP000274097"/>
    </source>
</evidence>